<protein>
    <submittedName>
        <fullName evidence="2">Uncharacterized protein</fullName>
    </submittedName>
</protein>
<dbReference type="EMBL" id="JBHRYE010000022">
    <property type="protein sequence ID" value="MFC3672563.1"/>
    <property type="molecule type" value="Genomic_DNA"/>
</dbReference>
<dbReference type="RefSeq" id="WP_191323481.1">
    <property type="nucleotide sequence ID" value="NZ_BMZP01000004.1"/>
</dbReference>
<name>A0ABV7V664_9SPHN</name>
<evidence type="ECO:0000256" key="1">
    <source>
        <dbReference type="SAM" id="SignalP"/>
    </source>
</evidence>
<dbReference type="Proteomes" id="UP001595683">
    <property type="component" value="Unassembled WGS sequence"/>
</dbReference>
<evidence type="ECO:0000313" key="2">
    <source>
        <dbReference type="EMBL" id="MFC3672563.1"/>
    </source>
</evidence>
<feature type="chain" id="PRO_5045809388" evidence="1">
    <location>
        <begin position="23"/>
        <end position="122"/>
    </location>
</feature>
<reference evidence="3" key="1">
    <citation type="journal article" date="2019" name="Int. J. Syst. Evol. Microbiol.">
        <title>The Global Catalogue of Microorganisms (GCM) 10K type strain sequencing project: providing services to taxonomists for standard genome sequencing and annotation.</title>
        <authorList>
            <consortium name="The Broad Institute Genomics Platform"/>
            <consortium name="The Broad Institute Genome Sequencing Center for Infectious Disease"/>
            <person name="Wu L."/>
            <person name="Ma J."/>
        </authorList>
    </citation>
    <scope>NUCLEOTIDE SEQUENCE [LARGE SCALE GENOMIC DNA]</scope>
    <source>
        <strain evidence="3">KCTC 42224</strain>
    </source>
</reference>
<evidence type="ECO:0000313" key="3">
    <source>
        <dbReference type="Proteomes" id="UP001595683"/>
    </source>
</evidence>
<gene>
    <name evidence="2" type="ORF">ACFOOT_14160</name>
</gene>
<keyword evidence="3" id="KW-1185">Reference proteome</keyword>
<organism evidence="2 3">
    <name type="scientific">Novosphingobium pokkalii</name>
    <dbReference type="NCBI Taxonomy" id="1770194"/>
    <lineage>
        <taxon>Bacteria</taxon>
        <taxon>Pseudomonadati</taxon>
        <taxon>Pseudomonadota</taxon>
        <taxon>Alphaproteobacteria</taxon>
        <taxon>Sphingomonadales</taxon>
        <taxon>Sphingomonadaceae</taxon>
        <taxon>Novosphingobium</taxon>
    </lineage>
</organism>
<proteinExistence type="predicted"/>
<keyword evidence="1" id="KW-0732">Signal</keyword>
<sequence>MRVNSLLAVALIAAALPVAARADDPADPAMRSSAARLRDHETIRRMNQAQLDYVRRRDARWAREYQQQNERYQEGYVERAPYGEAYSNEGYAQAQAQYQRDLAAWRRAVADCRAGYYDACGQ</sequence>
<feature type="signal peptide" evidence="1">
    <location>
        <begin position="1"/>
        <end position="22"/>
    </location>
</feature>
<comment type="caution">
    <text evidence="2">The sequence shown here is derived from an EMBL/GenBank/DDBJ whole genome shotgun (WGS) entry which is preliminary data.</text>
</comment>
<accession>A0ABV7V664</accession>